<organism evidence="1 2">
    <name type="scientific">Paramecium primaurelia</name>
    <dbReference type="NCBI Taxonomy" id="5886"/>
    <lineage>
        <taxon>Eukaryota</taxon>
        <taxon>Sar</taxon>
        <taxon>Alveolata</taxon>
        <taxon>Ciliophora</taxon>
        <taxon>Intramacronucleata</taxon>
        <taxon>Oligohymenophorea</taxon>
        <taxon>Peniculida</taxon>
        <taxon>Parameciidae</taxon>
        <taxon>Paramecium</taxon>
    </lineage>
</organism>
<dbReference type="Proteomes" id="UP000688137">
    <property type="component" value="Unassembled WGS sequence"/>
</dbReference>
<evidence type="ECO:0000313" key="1">
    <source>
        <dbReference type="EMBL" id="CAD8092319.1"/>
    </source>
</evidence>
<keyword evidence="2" id="KW-1185">Reference proteome</keyword>
<sequence>MSQIHNDLCIKGIDELRQVFKIAQPQTRQQSQPKQNQGEIQVERVIETSQPIHHSHCHPICIQQPQSFPITYQPYIIIQEQPMAEKKSRKKKKKSISEIQEQFHAEQIVKKNHKRVEQPNINFEKELNHLEQLIRQVKVQGLPSQVLEYNISIPEVEKPNENSDMITMLTALKPQPIQLPKDDYAKIDNARLHEEAKQTKIQFHELQVKYDELLKRKRKEKIVKEIEYKETPQIVEVPRDVIKEVIKPIEVVKEVIKEIQKPSEINFKEIPIYIPQYKEVNVNKEVPVYKEVPVEKSINVYKDIPVYKDVPVYHDVPVFRDVTIYQKVPIYKEVPLYSEPVDVYREIDVQREVQRIPERFVGVQHLDKTRKRVISPRQYDRSYIRSPFERREF</sequence>
<dbReference type="EMBL" id="CAJJDM010000093">
    <property type="protein sequence ID" value="CAD8092319.1"/>
    <property type="molecule type" value="Genomic_DNA"/>
</dbReference>
<gene>
    <name evidence="1" type="ORF">PPRIM_AZ9-3.1.T0900117</name>
</gene>
<reference evidence="1" key="1">
    <citation type="submission" date="2021-01" db="EMBL/GenBank/DDBJ databases">
        <authorList>
            <consortium name="Genoscope - CEA"/>
            <person name="William W."/>
        </authorList>
    </citation>
    <scope>NUCLEOTIDE SEQUENCE</scope>
</reference>
<protein>
    <submittedName>
        <fullName evidence="1">Uncharacterized protein</fullName>
    </submittedName>
</protein>
<evidence type="ECO:0000313" key="2">
    <source>
        <dbReference type="Proteomes" id="UP000688137"/>
    </source>
</evidence>
<dbReference type="AlphaFoldDB" id="A0A8S1NLT1"/>
<dbReference type="OMA" id="CHPICIQ"/>
<name>A0A8S1NLT1_PARPR</name>
<accession>A0A8S1NLT1</accession>
<comment type="caution">
    <text evidence="1">The sequence shown here is derived from an EMBL/GenBank/DDBJ whole genome shotgun (WGS) entry which is preliminary data.</text>
</comment>
<proteinExistence type="predicted"/>